<feature type="transmembrane region" description="Helical" evidence="7">
    <location>
        <begin position="127"/>
        <end position="147"/>
    </location>
</feature>
<feature type="transmembrane region" description="Helical" evidence="7">
    <location>
        <begin position="229"/>
        <end position="248"/>
    </location>
</feature>
<feature type="region of interest" description="Disordered" evidence="6">
    <location>
        <begin position="1"/>
        <end position="20"/>
    </location>
</feature>
<evidence type="ECO:0008006" key="11">
    <source>
        <dbReference type="Google" id="ProtNLM"/>
    </source>
</evidence>
<protein>
    <recommendedName>
        <fullName evidence="11">Protein alcS</fullName>
    </recommendedName>
</protein>
<keyword evidence="5 7" id="KW-0472">Membrane</keyword>
<comment type="subcellular location">
    <subcellularLocation>
        <location evidence="1">Membrane</location>
        <topology evidence="1">Multi-pass membrane protein</topology>
    </subcellularLocation>
</comment>
<dbReference type="Pfam" id="PF01184">
    <property type="entry name" value="Gpr1_Fun34_YaaH"/>
    <property type="match status" value="1"/>
</dbReference>
<evidence type="ECO:0000256" key="7">
    <source>
        <dbReference type="SAM" id="Phobius"/>
    </source>
</evidence>
<keyword evidence="3 7" id="KW-0812">Transmembrane</keyword>
<evidence type="ECO:0000256" key="3">
    <source>
        <dbReference type="ARBA" id="ARBA00022692"/>
    </source>
</evidence>
<feature type="transmembrane region" description="Helical" evidence="7">
    <location>
        <begin position="195"/>
        <end position="217"/>
    </location>
</feature>
<feature type="transmembrane region" description="Helical" evidence="7">
    <location>
        <begin position="167"/>
        <end position="188"/>
    </location>
</feature>
<dbReference type="InterPro" id="IPR000791">
    <property type="entry name" value="Gpr1/Fun34/SatP-like"/>
</dbReference>
<evidence type="ECO:0000256" key="4">
    <source>
        <dbReference type="ARBA" id="ARBA00022989"/>
    </source>
</evidence>
<sequence>MSGSSEYDSSADKIQDFQQNGSREDYLRRIKTAESVSIPKDVFEKLYLSPEQPAAGDLRKRFGNPTPIALIGFLLAASPNACVLMGWRGAGGGGGAILCPFVFFGGILQFIGGFGEWILGNTFSSSLFFTYGAFWLVQGCTLIPWFGVGANYSPLGNTLEGSATPEFYATFAFYLLFMGVVTFCFMICAIRTNIVLFMVLLILVVAFGCLSGAYWQFAEGNVVEGGKLVVAGGACAFAFSMLAWYLLLVQLMEAVDFPFTLPVGDLSTVVPGKSLRALKKMQSAGQ</sequence>
<dbReference type="GO" id="GO:0005886">
    <property type="term" value="C:plasma membrane"/>
    <property type="evidence" value="ECO:0007669"/>
    <property type="project" value="TreeGrafter"/>
</dbReference>
<organism evidence="9 10">
    <name type="scientific">Cryomyces minteri</name>
    <dbReference type="NCBI Taxonomy" id="331657"/>
    <lineage>
        <taxon>Eukaryota</taxon>
        <taxon>Fungi</taxon>
        <taxon>Dikarya</taxon>
        <taxon>Ascomycota</taxon>
        <taxon>Pezizomycotina</taxon>
        <taxon>Dothideomycetes</taxon>
        <taxon>Dothideomycetes incertae sedis</taxon>
        <taxon>Cryomyces</taxon>
    </lineage>
</organism>
<feature type="transmembrane region" description="Helical" evidence="7">
    <location>
        <begin position="93"/>
        <end position="115"/>
    </location>
</feature>
<dbReference type="Proteomes" id="UP000308768">
    <property type="component" value="Unassembled WGS sequence"/>
</dbReference>
<dbReference type="EMBL" id="NAJN01001196">
    <property type="protein sequence ID" value="TKA64984.1"/>
    <property type="molecule type" value="Genomic_DNA"/>
</dbReference>
<evidence type="ECO:0000256" key="1">
    <source>
        <dbReference type="ARBA" id="ARBA00004141"/>
    </source>
</evidence>
<dbReference type="EMBL" id="NAJN01000223">
    <property type="protein sequence ID" value="TKA76733.1"/>
    <property type="molecule type" value="Genomic_DNA"/>
</dbReference>
<dbReference type="InterPro" id="IPR051633">
    <property type="entry name" value="AceTr"/>
</dbReference>
<evidence type="ECO:0000256" key="2">
    <source>
        <dbReference type="ARBA" id="ARBA00005587"/>
    </source>
</evidence>
<keyword evidence="10" id="KW-1185">Reference proteome</keyword>
<proteinExistence type="inferred from homology"/>
<accession>A0A4U0XMT2</accession>
<dbReference type="PANTHER" id="PTHR31123:SF6">
    <property type="entry name" value="MEMBRANE AMMONIUM TRANSPORTER (ATO3), PUTATIVE (AFU_ORTHOLOGUE AFUA_5G01140)-RELATED"/>
    <property type="match status" value="1"/>
</dbReference>
<reference evidence="9 10" key="1">
    <citation type="submission" date="2017-03" db="EMBL/GenBank/DDBJ databases">
        <title>Genomes of endolithic fungi from Antarctica.</title>
        <authorList>
            <person name="Coleine C."/>
            <person name="Masonjones S."/>
            <person name="Stajich J.E."/>
        </authorList>
    </citation>
    <scope>NUCLEOTIDE SEQUENCE [LARGE SCALE GENOMIC DNA]</scope>
    <source>
        <strain evidence="9 10">CCFEE 5187</strain>
    </source>
</reference>
<evidence type="ECO:0000256" key="6">
    <source>
        <dbReference type="SAM" id="MobiDB-lite"/>
    </source>
</evidence>
<dbReference type="OrthoDB" id="3648309at2759"/>
<dbReference type="AlphaFoldDB" id="A0A4U0XMT2"/>
<keyword evidence="4 7" id="KW-1133">Transmembrane helix</keyword>
<comment type="similarity">
    <text evidence="2">Belongs to the acetate uptake transporter (AceTr) (TC 2.A.96) family.</text>
</comment>
<dbReference type="GO" id="GO:0015123">
    <property type="term" value="F:acetate transmembrane transporter activity"/>
    <property type="evidence" value="ECO:0007669"/>
    <property type="project" value="TreeGrafter"/>
</dbReference>
<dbReference type="STRING" id="331657.A0A4U0XMT2"/>
<comment type="caution">
    <text evidence="9">The sequence shown here is derived from an EMBL/GenBank/DDBJ whole genome shotgun (WGS) entry which is preliminary data.</text>
</comment>
<gene>
    <name evidence="9" type="ORF">B0A49_01178</name>
    <name evidence="8" type="ORF">B0A49_05864</name>
</gene>
<evidence type="ECO:0000313" key="10">
    <source>
        <dbReference type="Proteomes" id="UP000308768"/>
    </source>
</evidence>
<evidence type="ECO:0000313" key="8">
    <source>
        <dbReference type="EMBL" id="TKA64984.1"/>
    </source>
</evidence>
<evidence type="ECO:0000256" key="5">
    <source>
        <dbReference type="ARBA" id="ARBA00023136"/>
    </source>
</evidence>
<evidence type="ECO:0000313" key="9">
    <source>
        <dbReference type="EMBL" id="TKA76733.1"/>
    </source>
</evidence>
<name>A0A4U0XMT2_9PEZI</name>
<feature type="transmembrane region" description="Helical" evidence="7">
    <location>
        <begin position="68"/>
        <end position="87"/>
    </location>
</feature>
<dbReference type="PANTHER" id="PTHR31123">
    <property type="entry name" value="ACCUMULATION OF DYADS PROTEIN 2-RELATED"/>
    <property type="match status" value="1"/>
</dbReference>